<dbReference type="GO" id="GO:0046872">
    <property type="term" value="F:metal ion binding"/>
    <property type="evidence" value="ECO:0007669"/>
    <property type="project" value="UniProtKB-KW"/>
</dbReference>
<feature type="region of interest" description="Disordered" evidence="8">
    <location>
        <begin position="297"/>
        <end position="325"/>
    </location>
</feature>
<feature type="compositionally biased region" description="Basic and acidic residues" evidence="8">
    <location>
        <begin position="186"/>
        <end position="197"/>
    </location>
</feature>
<sequence length="1075" mass="119237">MKCKVLFQKAHGSPVKRFTGVHLVCPFCQKKCTDSSELIVHWQQEHDQMEPSLEILLSTLSRTIKLQRVDPAQLIYSDIDPMSMGLTEEQQDDEEVEQTGIEMDVQVKQEQSTPLEQSAERGNSASNPPNESARLDGETPIQREESSRENEQQESKEARRERLKIKAQQQRARRWENSKILRAYRQEKEREKLRDAQQRSGEGGPPSGDVLSIIRAIVSSSGGCSSMDSQRPMTYAIVGIESPQERTRFLNLAVANGFNDVTFADDSISKATSDAGNSSDRSMFGCSPGLDSSLYGSTDDSMRELCDMPGSSSQPQLGTSATLPDDGVSALDILMSKFSESSDSRGAPLMDQNEANTSERPSSRTERRRRHRRQMDAEGIAAIRAADAERHRLRRARMSEEEAAARRAAHAERQRKHRQQLDEAEAKVHRALCAERQRRVRAQMDEARLAARRAADAERQRLVRTKMSEAQRAAMRARHAERQRRARAQMDEARLAARRAADAERQRLARARMRQGKPPRRPGRPRQHPVNASTSEGGQFEEQVNVSGAVKPGGSNIDAKCLVCGLAAPCEQQRSSPHDSKHSAVLFASLRAQNIIEAPEAGSMYKKALNTTRPICPDHYIQAAAYIGEEIEDTWGRYPGNGLDEVPCTITADFLDYLQVYSVQLNKYASLTVDDVAGFFKDCLSKYYGPNGWKGVELPPKLNGSLEDTKLGMAEYGLIEAISSASSGGTGVEPPFSSGAVENNADSLTEPKKEMGCSSGITLTDFMVSADTHETSSTVLTFRSSGDREGNLTDLSACLDSLNDEDFRSRFRITRQTFHMLCAALEKVLSTKGMQRLGSSMGTALGTALDVFAANVPLTMEHSLASSKGMQDFAEVLAVLAEWSSEMVQWPEDEERKEISECFFQMTGLTDVVGCIDGTVVVGTQNLNVGLVADHRKRFRWVFSKCSAKEDDDAVFKRSMLHHQLFTGVRRGRLVGDDAYTNEAFLLTPGGGRPIMTEEDFTMANKVRRAHLTVQEAIADWRRQFPILNSPIRSTKVARIVICCAALYNLSRTENEPPFVGDGPLTIKSERGETA</sequence>
<accession>A0A3P7ZSG6</accession>
<keyword evidence="11" id="KW-1185">Reference proteome</keyword>
<dbReference type="InterPro" id="IPR027806">
    <property type="entry name" value="HARBI1_dom"/>
</dbReference>
<evidence type="ECO:0000256" key="3">
    <source>
        <dbReference type="ARBA" id="ARBA00006958"/>
    </source>
</evidence>
<dbReference type="Pfam" id="PF13359">
    <property type="entry name" value="DDE_Tnp_4"/>
    <property type="match status" value="1"/>
</dbReference>
<keyword evidence="6" id="KW-0378">Hydrolase</keyword>
<organism evidence="10">
    <name type="scientific">Heligmosomoides polygyrus</name>
    <name type="common">Parasitic roundworm</name>
    <dbReference type="NCBI Taxonomy" id="6339"/>
    <lineage>
        <taxon>Eukaryota</taxon>
        <taxon>Metazoa</taxon>
        <taxon>Ecdysozoa</taxon>
        <taxon>Nematoda</taxon>
        <taxon>Chromadorea</taxon>
        <taxon>Rhabditida</taxon>
        <taxon>Rhabditina</taxon>
        <taxon>Rhabditomorpha</taxon>
        <taxon>Strongyloidea</taxon>
        <taxon>Heligmosomidae</taxon>
        <taxon>Heligmosomoides</taxon>
    </lineage>
</organism>
<comment type="subcellular location">
    <subcellularLocation>
        <location evidence="2">Nucleus</location>
    </subcellularLocation>
</comment>
<feature type="region of interest" description="Disordered" evidence="8">
    <location>
        <begin position="106"/>
        <end position="171"/>
    </location>
</feature>
<evidence type="ECO:0000256" key="2">
    <source>
        <dbReference type="ARBA" id="ARBA00004123"/>
    </source>
</evidence>
<dbReference type="PROSITE" id="PS00028">
    <property type="entry name" value="ZINC_FINGER_C2H2_1"/>
    <property type="match status" value="1"/>
</dbReference>
<feature type="compositionally biased region" description="Polar residues" evidence="8">
    <location>
        <begin position="108"/>
        <end position="130"/>
    </location>
</feature>
<feature type="compositionally biased region" description="Basic residues" evidence="8">
    <location>
        <begin position="478"/>
        <end position="487"/>
    </location>
</feature>
<dbReference type="AlphaFoldDB" id="A0A3P7ZSG6"/>
<dbReference type="GO" id="GO:0004518">
    <property type="term" value="F:nuclease activity"/>
    <property type="evidence" value="ECO:0007669"/>
    <property type="project" value="UniProtKB-KW"/>
</dbReference>
<feature type="compositionally biased region" description="Basic and acidic residues" evidence="8">
    <location>
        <begin position="133"/>
        <end position="160"/>
    </location>
</feature>
<dbReference type="GO" id="GO:0016787">
    <property type="term" value="F:hydrolase activity"/>
    <property type="evidence" value="ECO:0007669"/>
    <property type="project" value="UniProtKB-KW"/>
</dbReference>
<evidence type="ECO:0000256" key="6">
    <source>
        <dbReference type="ARBA" id="ARBA00022801"/>
    </source>
</evidence>
<evidence type="ECO:0000313" key="10">
    <source>
        <dbReference type="EMBL" id="VDP03412.1"/>
    </source>
</evidence>
<feature type="domain" description="C2H2-type" evidence="9">
    <location>
        <begin position="25"/>
        <end position="46"/>
    </location>
</feature>
<dbReference type="WBParaSite" id="HPBE_0001563901-mRNA-1">
    <property type="protein sequence ID" value="HPBE_0001563901-mRNA-1"/>
    <property type="gene ID" value="HPBE_0001563901"/>
</dbReference>
<evidence type="ECO:0000256" key="4">
    <source>
        <dbReference type="ARBA" id="ARBA00022722"/>
    </source>
</evidence>
<dbReference type="Proteomes" id="UP000050761">
    <property type="component" value="Unassembled WGS sequence"/>
</dbReference>
<dbReference type="InterPro" id="IPR045249">
    <property type="entry name" value="HARBI1-like"/>
</dbReference>
<comment type="cofactor">
    <cofactor evidence="1">
        <name>a divalent metal cation</name>
        <dbReference type="ChEBI" id="CHEBI:60240"/>
    </cofactor>
</comment>
<evidence type="ECO:0000256" key="7">
    <source>
        <dbReference type="ARBA" id="ARBA00023242"/>
    </source>
</evidence>
<comment type="similarity">
    <text evidence="3">Belongs to the HARBI1 family.</text>
</comment>
<evidence type="ECO:0000313" key="12">
    <source>
        <dbReference type="WBParaSite" id="HPBE_0001563901-mRNA-1"/>
    </source>
</evidence>
<feature type="compositionally biased region" description="Polar residues" evidence="8">
    <location>
        <begin position="530"/>
        <end position="542"/>
    </location>
</feature>
<keyword evidence="4" id="KW-0540">Nuclease</keyword>
<feature type="compositionally biased region" description="Basic and acidic residues" evidence="8">
    <location>
        <begin position="400"/>
        <end position="412"/>
    </location>
</feature>
<keyword evidence="5" id="KW-0479">Metal-binding</keyword>
<feature type="region of interest" description="Disordered" evidence="8">
    <location>
        <begin position="478"/>
        <end position="542"/>
    </location>
</feature>
<feature type="compositionally biased region" description="Polar residues" evidence="8">
    <location>
        <begin position="310"/>
        <end position="322"/>
    </location>
</feature>
<feature type="region of interest" description="Disordered" evidence="8">
    <location>
        <begin position="186"/>
        <end position="210"/>
    </location>
</feature>
<feature type="region of interest" description="Disordered" evidence="8">
    <location>
        <begin position="339"/>
        <end position="375"/>
    </location>
</feature>
<evidence type="ECO:0000256" key="1">
    <source>
        <dbReference type="ARBA" id="ARBA00001968"/>
    </source>
</evidence>
<feature type="compositionally biased region" description="Basic and acidic residues" evidence="8">
    <location>
        <begin position="488"/>
        <end position="507"/>
    </location>
</feature>
<name>A0A3P7ZSG6_HELPZ</name>
<proteinExistence type="inferred from homology"/>
<feature type="region of interest" description="Disordered" evidence="8">
    <location>
        <begin position="400"/>
        <end position="424"/>
    </location>
</feature>
<keyword evidence="7" id="KW-0539">Nucleus</keyword>
<gene>
    <name evidence="10" type="ORF">HPBE_LOCUS15638</name>
</gene>
<reference evidence="12" key="2">
    <citation type="submission" date="2019-09" db="UniProtKB">
        <authorList>
            <consortium name="WormBaseParasite"/>
        </authorList>
    </citation>
    <scope>IDENTIFICATION</scope>
</reference>
<evidence type="ECO:0000259" key="9">
    <source>
        <dbReference type="PROSITE" id="PS00028"/>
    </source>
</evidence>
<feature type="compositionally biased region" description="Basic residues" evidence="8">
    <location>
        <begin position="508"/>
        <end position="527"/>
    </location>
</feature>
<dbReference type="InterPro" id="IPR013087">
    <property type="entry name" value="Znf_C2H2_type"/>
</dbReference>
<dbReference type="PANTHER" id="PTHR22930">
    <property type="match status" value="1"/>
</dbReference>
<protein>
    <submittedName>
        <fullName evidence="12">C2H2-type domain-containing protein</fullName>
    </submittedName>
</protein>
<evidence type="ECO:0000256" key="8">
    <source>
        <dbReference type="SAM" id="MobiDB-lite"/>
    </source>
</evidence>
<dbReference type="EMBL" id="UZAH01028960">
    <property type="protein sequence ID" value="VDP03412.1"/>
    <property type="molecule type" value="Genomic_DNA"/>
</dbReference>
<evidence type="ECO:0000313" key="11">
    <source>
        <dbReference type="Proteomes" id="UP000050761"/>
    </source>
</evidence>
<evidence type="ECO:0000256" key="5">
    <source>
        <dbReference type="ARBA" id="ARBA00022723"/>
    </source>
</evidence>
<dbReference type="GO" id="GO:0005634">
    <property type="term" value="C:nucleus"/>
    <property type="evidence" value="ECO:0007669"/>
    <property type="project" value="UniProtKB-SubCell"/>
</dbReference>
<reference evidence="10 11" key="1">
    <citation type="submission" date="2018-11" db="EMBL/GenBank/DDBJ databases">
        <authorList>
            <consortium name="Pathogen Informatics"/>
        </authorList>
    </citation>
    <scope>NUCLEOTIDE SEQUENCE [LARGE SCALE GENOMIC DNA]</scope>
</reference>
<dbReference type="PANTHER" id="PTHR22930:SF85">
    <property type="entry name" value="GH03217P-RELATED"/>
    <property type="match status" value="1"/>
</dbReference>
<dbReference type="OrthoDB" id="5870835at2759"/>